<evidence type="ECO:0000259" key="4">
    <source>
        <dbReference type="Pfam" id="PF00149"/>
    </source>
</evidence>
<dbReference type="InterPro" id="IPR029052">
    <property type="entry name" value="Metallo-depent_PP-like"/>
</dbReference>
<keyword evidence="2" id="KW-0378">Hydrolase</keyword>
<evidence type="ECO:0000256" key="3">
    <source>
        <dbReference type="ARBA" id="ARBA00022839"/>
    </source>
</evidence>
<dbReference type="PANTHER" id="PTHR30337:SF0">
    <property type="entry name" value="NUCLEASE SBCCD SUBUNIT D"/>
    <property type="match status" value="1"/>
</dbReference>
<evidence type="ECO:0000256" key="1">
    <source>
        <dbReference type="ARBA" id="ARBA00022722"/>
    </source>
</evidence>
<organism evidence="5 6">
    <name type="scientific">Candidatus Acidifodinimicrobium mancum</name>
    <dbReference type="NCBI Taxonomy" id="2898728"/>
    <lineage>
        <taxon>Archaea</taxon>
        <taxon>Candidatus Parvarchaeota</taxon>
        <taxon>Candidatus Acidifodinimicrobiaceae</taxon>
        <taxon>Candidatus Acidifodinimicrobium</taxon>
    </lineage>
</organism>
<dbReference type="InterPro" id="IPR050535">
    <property type="entry name" value="DNA_Repair-Maintenance_Comp"/>
</dbReference>
<dbReference type="CDD" id="cd00840">
    <property type="entry name" value="MPP_Mre11_N"/>
    <property type="match status" value="1"/>
</dbReference>
<gene>
    <name evidence="5" type="ORF">IHE50_01895</name>
</gene>
<name>A0A8T3UXI3_9ARCH</name>
<keyword evidence="1" id="KW-0540">Nuclease</keyword>
<dbReference type="InterPro" id="IPR004843">
    <property type="entry name" value="Calcineurin-like_PHP"/>
</dbReference>
<dbReference type="Proteomes" id="UP000763484">
    <property type="component" value="Unassembled WGS sequence"/>
</dbReference>
<keyword evidence="3 5" id="KW-0269">Exonuclease</keyword>
<dbReference type="SUPFAM" id="SSF56300">
    <property type="entry name" value="Metallo-dependent phosphatases"/>
    <property type="match status" value="1"/>
</dbReference>
<accession>A0A8T3UXI3</accession>
<dbReference type="GO" id="GO:0004527">
    <property type="term" value="F:exonuclease activity"/>
    <property type="evidence" value="ECO:0007669"/>
    <property type="project" value="UniProtKB-KW"/>
</dbReference>
<dbReference type="AlphaFoldDB" id="A0A8T3UXI3"/>
<reference evidence="5 6" key="1">
    <citation type="submission" date="2020-09" db="EMBL/GenBank/DDBJ databases">
        <title>Genomic characterization of a novel Parvarchaeota family in acid mine drainage sediments.</title>
        <authorList>
            <person name="Luo Z.-H."/>
        </authorList>
    </citation>
    <scope>NUCLEOTIDE SEQUENCE [LARGE SCALE GENOMIC DNA]</scope>
    <source>
        <strain evidence="5">TL1-5_bins.178</strain>
    </source>
</reference>
<protein>
    <submittedName>
        <fullName evidence="5">DNA repair exonuclease</fullName>
    </submittedName>
</protein>
<dbReference type="InterPro" id="IPR041796">
    <property type="entry name" value="Mre11_N"/>
</dbReference>
<dbReference type="Pfam" id="PF00149">
    <property type="entry name" value="Metallophos"/>
    <property type="match status" value="1"/>
</dbReference>
<feature type="domain" description="Calcineurin-like phosphoesterase" evidence="4">
    <location>
        <begin position="4"/>
        <end position="200"/>
    </location>
</feature>
<proteinExistence type="predicted"/>
<evidence type="ECO:0000313" key="5">
    <source>
        <dbReference type="EMBL" id="MBE5728147.1"/>
    </source>
</evidence>
<dbReference type="Gene3D" id="3.60.21.10">
    <property type="match status" value="1"/>
</dbReference>
<dbReference type="EMBL" id="JADFAQ010000025">
    <property type="protein sequence ID" value="MBE5728147.1"/>
    <property type="molecule type" value="Genomic_DNA"/>
</dbReference>
<sequence>MTYKFIHTGDTHIGNVYKDKQRNDDIKRAFSELIDYAIDSKVDFIVHSGDVFDNGSPDINDLLFVTDQLHRLKEKNIKFFTVPGSHDVGVGEELSIVDLFDRNGLLVNLNSNKYMKKEGDRIHLSGITYLNAFIAGVRGKRSRVEDEIFKVLDVDIDQNAWIKIFVFHHTISALGETFKDLDTESLPKGFDYYAAGHWHGHRDNIPYNNGIIQYPGSTEYCDEKEIVSNPNRGFYVIEYSESGISSIRYQLLKTREKEIIYINADGKDQKQLKSEALSKFKQNDGKLLVVMVEGKMNGKRTELDIQDIKSNAKALGYSYVSVNISRLSDSDSENISIKSENISDIEDEFLSAKGYSKKEVEFAHLIIDSVENGKELVGIKQKAVDIYDNQ</sequence>
<evidence type="ECO:0000313" key="6">
    <source>
        <dbReference type="Proteomes" id="UP000763484"/>
    </source>
</evidence>
<evidence type="ECO:0000256" key="2">
    <source>
        <dbReference type="ARBA" id="ARBA00022801"/>
    </source>
</evidence>
<dbReference type="PANTHER" id="PTHR30337">
    <property type="entry name" value="COMPONENT OF ATP-DEPENDENT DSDNA EXONUCLEASE"/>
    <property type="match status" value="1"/>
</dbReference>
<comment type="caution">
    <text evidence="5">The sequence shown here is derived from an EMBL/GenBank/DDBJ whole genome shotgun (WGS) entry which is preliminary data.</text>
</comment>